<comment type="caution">
    <text evidence="3">The sequence shown here is derived from an EMBL/GenBank/DDBJ whole genome shotgun (WGS) entry which is preliminary data.</text>
</comment>
<dbReference type="PANTHER" id="PTHR21683">
    <property type="entry name" value="COILED-COIL DOMAIN-CONTAINING PROTEIN 42 LIKE-2-LIKE-RELATED"/>
    <property type="match status" value="1"/>
</dbReference>
<keyword evidence="4" id="KW-1185">Reference proteome</keyword>
<keyword evidence="1" id="KW-0175">Coiled coil</keyword>
<sequence>MAKNWNTKFRPENFVSDYLLSKINTEVLADRKFATPLINTELYLETWRKKFHTAEEYLKHQRKEYEQKRIEMDAKWNEIFLEGQTFQDNFLSFNEFIIANHDKRKRAVENIKYNNKIVKDREEGIRNFSASILELHQLKKEIDVEIYKHAIYKKYLASVLENSTDEGFINADSIVECYEHYVELALDIVKKQTNDFSILQNAKGELAKFEEINRNVILGLHTQVAGLHGRYEEAVRKTRHLEYLIGNIRRKALENFTDMMITKLAITNLYVQMCQKKNLKPTIAKHNFEGKLIFISRILKQYDNLFAKIQKSVKK</sequence>
<feature type="domain" description="DUF4200" evidence="2">
    <location>
        <begin position="49"/>
        <end position="161"/>
    </location>
</feature>
<dbReference type="EMBL" id="JALNTZ010000005">
    <property type="protein sequence ID" value="KAJ3651786.1"/>
    <property type="molecule type" value="Genomic_DNA"/>
</dbReference>
<dbReference type="Pfam" id="PF13863">
    <property type="entry name" value="DUF4200"/>
    <property type="match status" value="1"/>
</dbReference>
<gene>
    <name evidence="3" type="ORF">Zmor_017800</name>
</gene>
<dbReference type="PANTHER" id="PTHR21683:SF2">
    <property type="entry name" value="COILED-COIL DOMAIN-CONTAINING PROTEIN 42 LIKE-2-LIKE"/>
    <property type="match status" value="1"/>
</dbReference>
<accession>A0AA38MD78</accession>
<dbReference type="InterPro" id="IPR025252">
    <property type="entry name" value="DUF4200"/>
</dbReference>
<evidence type="ECO:0000259" key="2">
    <source>
        <dbReference type="Pfam" id="PF13863"/>
    </source>
</evidence>
<protein>
    <recommendedName>
        <fullName evidence="2">DUF4200 domain-containing protein</fullName>
    </recommendedName>
</protein>
<name>A0AA38MD78_9CUCU</name>
<evidence type="ECO:0000256" key="1">
    <source>
        <dbReference type="ARBA" id="ARBA00023054"/>
    </source>
</evidence>
<proteinExistence type="predicted"/>
<reference evidence="3" key="1">
    <citation type="journal article" date="2023" name="G3 (Bethesda)">
        <title>Whole genome assemblies of Zophobas morio and Tenebrio molitor.</title>
        <authorList>
            <person name="Kaur S."/>
            <person name="Stinson S.A."/>
            <person name="diCenzo G.C."/>
        </authorList>
    </citation>
    <scope>NUCLEOTIDE SEQUENCE</scope>
    <source>
        <strain evidence="3">QUZm001</strain>
    </source>
</reference>
<evidence type="ECO:0000313" key="4">
    <source>
        <dbReference type="Proteomes" id="UP001168821"/>
    </source>
</evidence>
<organism evidence="3 4">
    <name type="scientific">Zophobas morio</name>
    <dbReference type="NCBI Taxonomy" id="2755281"/>
    <lineage>
        <taxon>Eukaryota</taxon>
        <taxon>Metazoa</taxon>
        <taxon>Ecdysozoa</taxon>
        <taxon>Arthropoda</taxon>
        <taxon>Hexapoda</taxon>
        <taxon>Insecta</taxon>
        <taxon>Pterygota</taxon>
        <taxon>Neoptera</taxon>
        <taxon>Endopterygota</taxon>
        <taxon>Coleoptera</taxon>
        <taxon>Polyphaga</taxon>
        <taxon>Cucujiformia</taxon>
        <taxon>Tenebrionidae</taxon>
        <taxon>Zophobas</taxon>
    </lineage>
</organism>
<evidence type="ECO:0000313" key="3">
    <source>
        <dbReference type="EMBL" id="KAJ3651786.1"/>
    </source>
</evidence>
<dbReference type="AlphaFoldDB" id="A0AA38MD78"/>
<dbReference type="GO" id="GO:0005856">
    <property type="term" value="C:cytoskeleton"/>
    <property type="evidence" value="ECO:0007669"/>
    <property type="project" value="UniProtKB-ARBA"/>
</dbReference>
<dbReference type="Proteomes" id="UP001168821">
    <property type="component" value="Unassembled WGS sequence"/>
</dbReference>
<dbReference type="InterPro" id="IPR051147">
    <property type="entry name" value="CFAP_domain-containing"/>
</dbReference>